<dbReference type="AlphaFoldDB" id="A0A5L4RAV8"/>
<comment type="caution">
    <text evidence="3">The sequence shown here is derived from an EMBL/GenBank/DDBJ whole genome shotgun (WGS) entry which is preliminary data.</text>
</comment>
<gene>
    <name evidence="2" type="ORF">CT510_08140</name>
    <name evidence="3" type="ORF">FSE91_06695</name>
</gene>
<dbReference type="RefSeq" id="WP_199360938.1">
    <property type="nucleotide sequence ID" value="NZ_JAEMGF010000025.1"/>
</dbReference>
<evidence type="ECO:0000313" key="3">
    <source>
        <dbReference type="EMBL" id="ECK6930485.1"/>
    </source>
</evidence>
<name>A0A5L4RAV8_CAMUP</name>
<organism evidence="3">
    <name type="scientific">Campylobacter upsaliensis</name>
    <dbReference type="NCBI Taxonomy" id="28080"/>
    <lineage>
        <taxon>Bacteria</taxon>
        <taxon>Pseudomonadati</taxon>
        <taxon>Campylobacterota</taxon>
        <taxon>Epsilonproteobacteria</taxon>
        <taxon>Campylobacterales</taxon>
        <taxon>Campylobacteraceae</taxon>
        <taxon>Campylobacter</taxon>
    </lineage>
</organism>
<proteinExistence type="predicted"/>
<accession>A0A5L4RAV8</accession>
<evidence type="ECO:0000313" key="4">
    <source>
        <dbReference type="Proteomes" id="UP000535305"/>
    </source>
</evidence>
<evidence type="ECO:0000256" key="1">
    <source>
        <dbReference type="SAM" id="Coils"/>
    </source>
</evidence>
<reference evidence="2 4" key="1">
    <citation type="submission" date="2018-06" db="EMBL/GenBank/DDBJ databases">
        <authorList>
            <consortium name="PulseNet: The National Subtyping Network for Foodborne Disease Surveillance"/>
            <person name="Tarr C.L."/>
            <person name="Trees E."/>
            <person name="Katz L.S."/>
            <person name="Carleton-Romer H.A."/>
            <person name="Stroika S."/>
            <person name="Kucerova Z."/>
            <person name="Roache K.F."/>
            <person name="Sabol A.L."/>
            <person name="Besser J."/>
            <person name="Gerner-Smidt P."/>
        </authorList>
    </citation>
    <scope>NUCLEOTIDE SEQUENCE [LARGE SCALE GENOMIC DNA]</scope>
    <source>
        <strain evidence="2 4">PNUSAC003104</strain>
    </source>
</reference>
<sequence length="68" mass="7974">MEEINANKQNIQYEKIANNALKEIANDAKKAKINKEIVKQAQVIKEAEKNLEREKQKLIKLNEKRENL</sequence>
<reference evidence="3" key="2">
    <citation type="submission" date="2019-08" db="EMBL/GenBank/DDBJ databases">
        <authorList>
            <consortium name="GenomeTrakr network: Whole genome sequencing for foodborne pathogen traceback"/>
        </authorList>
    </citation>
    <scope>NUCLEOTIDE SEQUENCE</scope>
    <source>
        <strain evidence="3">TTU_623</strain>
    </source>
</reference>
<dbReference type="EMBL" id="AABVLA010000040">
    <property type="protein sequence ID" value="EAJ1622598.1"/>
    <property type="molecule type" value="Genomic_DNA"/>
</dbReference>
<dbReference type="EMBL" id="AAJCUB010000026">
    <property type="protein sequence ID" value="ECK6930485.1"/>
    <property type="molecule type" value="Genomic_DNA"/>
</dbReference>
<keyword evidence="4" id="KW-1185">Reference proteome</keyword>
<dbReference type="Proteomes" id="UP000535305">
    <property type="component" value="Unassembled WGS sequence"/>
</dbReference>
<feature type="coiled-coil region" evidence="1">
    <location>
        <begin position="21"/>
        <end position="68"/>
    </location>
</feature>
<protein>
    <submittedName>
        <fullName evidence="3">Uncharacterized protein</fullName>
    </submittedName>
</protein>
<keyword evidence="1" id="KW-0175">Coiled coil</keyword>
<evidence type="ECO:0000313" key="2">
    <source>
        <dbReference type="EMBL" id="EAJ1622598.1"/>
    </source>
</evidence>